<gene>
    <name evidence="2" type="ORF">EJ02DRAFT_125088</name>
</gene>
<dbReference type="AlphaFoldDB" id="A0A6A5SUY1"/>
<protein>
    <submittedName>
        <fullName evidence="2">Uncharacterized protein</fullName>
    </submittedName>
</protein>
<name>A0A6A5SUY1_9PLEO</name>
<accession>A0A6A5SUY1</accession>
<evidence type="ECO:0000313" key="2">
    <source>
        <dbReference type="EMBL" id="KAF1943628.1"/>
    </source>
</evidence>
<organism evidence="2 3">
    <name type="scientific">Clathrospora elynae</name>
    <dbReference type="NCBI Taxonomy" id="706981"/>
    <lineage>
        <taxon>Eukaryota</taxon>
        <taxon>Fungi</taxon>
        <taxon>Dikarya</taxon>
        <taxon>Ascomycota</taxon>
        <taxon>Pezizomycotina</taxon>
        <taxon>Dothideomycetes</taxon>
        <taxon>Pleosporomycetidae</taxon>
        <taxon>Pleosporales</taxon>
        <taxon>Diademaceae</taxon>
        <taxon>Clathrospora</taxon>
    </lineage>
</organism>
<evidence type="ECO:0000313" key="3">
    <source>
        <dbReference type="Proteomes" id="UP000800038"/>
    </source>
</evidence>
<proteinExistence type="predicted"/>
<dbReference type="Proteomes" id="UP000800038">
    <property type="component" value="Unassembled WGS sequence"/>
</dbReference>
<reference evidence="2" key="1">
    <citation type="journal article" date="2020" name="Stud. Mycol.">
        <title>101 Dothideomycetes genomes: a test case for predicting lifestyles and emergence of pathogens.</title>
        <authorList>
            <person name="Haridas S."/>
            <person name="Albert R."/>
            <person name="Binder M."/>
            <person name="Bloem J."/>
            <person name="Labutti K."/>
            <person name="Salamov A."/>
            <person name="Andreopoulos B."/>
            <person name="Baker S."/>
            <person name="Barry K."/>
            <person name="Bills G."/>
            <person name="Bluhm B."/>
            <person name="Cannon C."/>
            <person name="Castanera R."/>
            <person name="Culley D."/>
            <person name="Daum C."/>
            <person name="Ezra D."/>
            <person name="Gonzalez J."/>
            <person name="Henrissat B."/>
            <person name="Kuo A."/>
            <person name="Liang C."/>
            <person name="Lipzen A."/>
            <person name="Lutzoni F."/>
            <person name="Magnuson J."/>
            <person name="Mondo S."/>
            <person name="Nolan M."/>
            <person name="Ohm R."/>
            <person name="Pangilinan J."/>
            <person name="Park H.-J."/>
            <person name="Ramirez L."/>
            <person name="Alfaro M."/>
            <person name="Sun H."/>
            <person name="Tritt A."/>
            <person name="Yoshinaga Y."/>
            <person name="Zwiers L.-H."/>
            <person name="Turgeon B."/>
            <person name="Goodwin S."/>
            <person name="Spatafora J."/>
            <person name="Crous P."/>
            <person name="Grigoriev I."/>
        </authorList>
    </citation>
    <scope>NUCLEOTIDE SEQUENCE</scope>
    <source>
        <strain evidence="2">CBS 161.51</strain>
    </source>
</reference>
<feature type="compositionally biased region" description="Basic and acidic residues" evidence="1">
    <location>
        <begin position="17"/>
        <end position="42"/>
    </location>
</feature>
<dbReference type="EMBL" id="ML976023">
    <property type="protein sequence ID" value="KAF1943628.1"/>
    <property type="molecule type" value="Genomic_DNA"/>
</dbReference>
<feature type="region of interest" description="Disordered" evidence="1">
    <location>
        <begin position="14"/>
        <end position="42"/>
    </location>
</feature>
<evidence type="ECO:0000256" key="1">
    <source>
        <dbReference type="SAM" id="MobiDB-lite"/>
    </source>
</evidence>
<keyword evidence="3" id="KW-1185">Reference proteome</keyword>
<sequence>MRLVYGGCAFGKRAHDRSKNGRNETGEGQRPLDKRQKDQPNEIGCLERSENGASSAIKISFQMVLMLNATMMSQFAFSTARAWPALSVPATQDDLSLHVTITMQRFQLRGVRVGLFPLCAEDLELKQRVCAAGVAFAFPLVECTPPSRTK</sequence>